<keyword evidence="3" id="KW-0732">Signal</keyword>
<protein>
    <submittedName>
        <fullName evidence="5">Amidohydrolase</fullName>
    </submittedName>
</protein>
<evidence type="ECO:0000256" key="3">
    <source>
        <dbReference type="SAM" id="SignalP"/>
    </source>
</evidence>
<feature type="signal peptide" evidence="3">
    <location>
        <begin position="1"/>
        <end position="20"/>
    </location>
</feature>
<sequence>MSRRLSLIGLCLSIAAPVMAEPVDILITDATIVTMDAERQVIEKGALAIKGRDIVAIGGADLAASYEADHVIDAGGDIVMPGMINLHNHISMVAFRGLGEYEVENLLFDVMFPLEKELLNRNLIHVSARQSAIELAMGGVTTFADMYYHEDEVARATKEVGLRGVLGETVIGFPVVDSKKPYGGLAYAEKFIQDFKDDDLITPAIAPHAPYTVDKEHLLAARAISDKYEVPMLMHMVEFPDEYEMVLERHPDMANARSEIAYLDEIGFLSPRLLAKHVIHLDDADMDLLKERGVGVAHNPKANSKAASGISPAWEMMKKGVDIGLGTDGPMSSNQMDILTVMHYVASVARLRLHDARPYTPLELVEMATIGGARALDKQDDIGSLEAGKRADLIIIDRDAPNMQPGYDVYAAIAFGAYPGNVLTTIVNGQRVMEDRKILTIDVESHDAEWKAVKDRVKAFAETLEGGIRNER</sequence>
<reference evidence="5 6" key="1">
    <citation type="submission" date="2019-09" db="EMBL/GenBank/DDBJ databases">
        <title>NBRP : Genome information of microbial organism related human and environment.</title>
        <authorList>
            <person name="Hattori M."/>
            <person name="Oshima K."/>
            <person name="Inaba H."/>
            <person name="Suda W."/>
            <person name="Sakamoto M."/>
            <person name="Iino T."/>
            <person name="Kitahara M."/>
            <person name="Oshida Y."/>
            <person name="Iida T."/>
            <person name="Kudo T."/>
            <person name="Itoh T."/>
            <person name="Ohkuma M."/>
        </authorList>
    </citation>
    <scope>NUCLEOTIDE SEQUENCE [LARGE SCALE GENOMIC DNA]</scope>
    <source>
        <strain evidence="5 6">Hi-2</strain>
    </source>
</reference>
<feature type="chain" id="PRO_5023064192" evidence="3">
    <location>
        <begin position="21"/>
        <end position="472"/>
    </location>
</feature>
<keyword evidence="2 5" id="KW-0378">Hydrolase</keyword>
<dbReference type="InterPro" id="IPR032466">
    <property type="entry name" value="Metal_Hydrolase"/>
</dbReference>
<name>A0A5A7MQS5_9PROT</name>
<evidence type="ECO:0000256" key="1">
    <source>
        <dbReference type="ARBA" id="ARBA00006745"/>
    </source>
</evidence>
<evidence type="ECO:0000256" key="2">
    <source>
        <dbReference type="ARBA" id="ARBA00022801"/>
    </source>
</evidence>
<dbReference type="SUPFAM" id="SSF51338">
    <property type="entry name" value="Composite domain of metallo-dependent hydrolases"/>
    <property type="match status" value="1"/>
</dbReference>
<dbReference type="EMBL" id="BKCL01000006">
    <property type="protein sequence ID" value="GEQ98402.1"/>
    <property type="molecule type" value="Genomic_DNA"/>
</dbReference>
<dbReference type="CDD" id="cd01298">
    <property type="entry name" value="ATZ_TRZ_like"/>
    <property type="match status" value="1"/>
</dbReference>
<feature type="domain" description="Amidohydrolase-related" evidence="4">
    <location>
        <begin position="78"/>
        <end position="432"/>
    </location>
</feature>
<dbReference type="InterPro" id="IPR050287">
    <property type="entry name" value="MTA/SAH_deaminase"/>
</dbReference>
<comment type="caution">
    <text evidence="5">The sequence shown here is derived from an EMBL/GenBank/DDBJ whole genome shotgun (WGS) entry which is preliminary data.</text>
</comment>
<dbReference type="PANTHER" id="PTHR43794">
    <property type="entry name" value="AMINOHYDROLASE SSNA-RELATED"/>
    <property type="match status" value="1"/>
</dbReference>
<dbReference type="Gene3D" id="2.30.40.10">
    <property type="entry name" value="Urease, subunit C, domain 1"/>
    <property type="match status" value="1"/>
</dbReference>
<dbReference type="InterPro" id="IPR006680">
    <property type="entry name" value="Amidohydro-rel"/>
</dbReference>
<organism evidence="5 6">
    <name type="scientific">Iodidimonas gelatinilytica</name>
    <dbReference type="NCBI Taxonomy" id="1236966"/>
    <lineage>
        <taxon>Bacteria</taxon>
        <taxon>Pseudomonadati</taxon>
        <taxon>Pseudomonadota</taxon>
        <taxon>Alphaproteobacteria</taxon>
        <taxon>Iodidimonadales</taxon>
        <taxon>Iodidimonadaceae</taxon>
        <taxon>Iodidimonas</taxon>
    </lineage>
</organism>
<comment type="similarity">
    <text evidence="1">Belongs to the metallo-dependent hydrolases superfamily. ATZ/TRZ family.</text>
</comment>
<accession>A0A5A7MQS5</accession>
<dbReference type="Gene3D" id="3.20.20.140">
    <property type="entry name" value="Metal-dependent hydrolases"/>
    <property type="match status" value="1"/>
</dbReference>
<gene>
    <name evidence="5" type="primary">ssnA</name>
    <name evidence="5" type="ORF">JCM17844_20390</name>
</gene>
<dbReference type="GO" id="GO:0016810">
    <property type="term" value="F:hydrolase activity, acting on carbon-nitrogen (but not peptide) bonds"/>
    <property type="evidence" value="ECO:0007669"/>
    <property type="project" value="InterPro"/>
</dbReference>
<dbReference type="SUPFAM" id="SSF51556">
    <property type="entry name" value="Metallo-dependent hydrolases"/>
    <property type="match status" value="1"/>
</dbReference>
<evidence type="ECO:0000313" key="6">
    <source>
        <dbReference type="Proteomes" id="UP000322084"/>
    </source>
</evidence>
<dbReference type="Proteomes" id="UP000322084">
    <property type="component" value="Unassembled WGS sequence"/>
</dbReference>
<dbReference type="InterPro" id="IPR011059">
    <property type="entry name" value="Metal-dep_hydrolase_composite"/>
</dbReference>
<dbReference type="PANTHER" id="PTHR43794:SF11">
    <property type="entry name" value="AMIDOHYDROLASE-RELATED DOMAIN-CONTAINING PROTEIN"/>
    <property type="match status" value="1"/>
</dbReference>
<evidence type="ECO:0000259" key="4">
    <source>
        <dbReference type="Pfam" id="PF01979"/>
    </source>
</evidence>
<dbReference type="AlphaFoldDB" id="A0A5A7MQS5"/>
<dbReference type="Pfam" id="PF01979">
    <property type="entry name" value="Amidohydro_1"/>
    <property type="match status" value="1"/>
</dbReference>
<dbReference type="RefSeq" id="WP_150000713.1">
    <property type="nucleotide sequence ID" value="NZ_BKCL01000006.1"/>
</dbReference>
<proteinExistence type="inferred from homology"/>
<evidence type="ECO:0000313" key="5">
    <source>
        <dbReference type="EMBL" id="GEQ98402.1"/>
    </source>
</evidence>